<dbReference type="Pfam" id="PF02426">
    <property type="entry name" value="MIase"/>
    <property type="match status" value="1"/>
</dbReference>
<comment type="caution">
    <text evidence="2">The sequence shown here is derived from an EMBL/GenBank/DDBJ whole genome shotgun (WGS) entry which is preliminary data.</text>
</comment>
<name>A0ABP8WAF9_9PSEU</name>
<proteinExistence type="predicted"/>
<dbReference type="Gene3D" id="3.30.70.1060">
    <property type="entry name" value="Dimeric alpha+beta barrel"/>
    <property type="match status" value="1"/>
</dbReference>
<dbReference type="InterPro" id="IPR026029">
    <property type="entry name" value="MLI_dom"/>
</dbReference>
<evidence type="ECO:0000259" key="1">
    <source>
        <dbReference type="Pfam" id="PF02426"/>
    </source>
</evidence>
<dbReference type="RefSeq" id="WP_345380121.1">
    <property type="nucleotide sequence ID" value="NZ_BAABIC010000006.1"/>
</dbReference>
<keyword evidence="3" id="KW-1185">Reference proteome</keyword>
<dbReference type="SUPFAM" id="SSF54909">
    <property type="entry name" value="Dimeric alpha+beta barrel"/>
    <property type="match status" value="1"/>
</dbReference>
<organism evidence="2 3">
    <name type="scientific">Pseudonocardia yuanmonensis</name>
    <dbReference type="NCBI Taxonomy" id="1095914"/>
    <lineage>
        <taxon>Bacteria</taxon>
        <taxon>Bacillati</taxon>
        <taxon>Actinomycetota</taxon>
        <taxon>Actinomycetes</taxon>
        <taxon>Pseudonocardiales</taxon>
        <taxon>Pseudonocardiaceae</taxon>
        <taxon>Pseudonocardia</taxon>
    </lineage>
</organism>
<evidence type="ECO:0000313" key="2">
    <source>
        <dbReference type="EMBL" id="GAA4685643.1"/>
    </source>
</evidence>
<feature type="domain" description="Muconolactone isomerase" evidence="1">
    <location>
        <begin position="1"/>
        <end position="88"/>
    </location>
</feature>
<dbReference type="InterPro" id="IPR011008">
    <property type="entry name" value="Dimeric_a/b-barrel"/>
</dbReference>
<dbReference type="Proteomes" id="UP001500325">
    <property type="component" value="Unassembled WGS sequence"/>
</dbReference>
<reference evidence="3" key="1">
    <citation type="journal article" date="2019" name="Int. J. Syst. Evol. Microbiol.">
        <title>The Global Catalogue of Microorganisms (GCM) 10K type strain sequencing project: providing services to taxonomists for standard genome sequencing and annotation.</title>
        <authorList>
            <consortium name="The Broad Institute Genomics Platform"/>
            <consortium name="The Broad Institute Genome Sequencing Center for Infectious Disease"/>
            <person name="Wu L."/>
            <person name="Ma J."/>
        </authorList>
    </citation>
    <scope>NUCLEOTIDE SEQUENCE [LARGE SCALE GENOMIC DNA]</scope>
    <source>
        <strain evidence="3">JCM 18055</strain>
    </source>
</reference>
<sequence>MLFYFSVRVDHSDVSFDELWDEWEKEVDAAQGAISAGKIKNLYKISGQRRVVGVIDADSHDELDRIFMAALPMAHMLEFEEILPVREYTDFADDVRKRWQQ</sequence>
<dbReference type="EMBL" id="BAABIC010000006">
    <property type="protein sequence ID" value="GAA4685643.1"/>
    <property type="molecule type" value="Genomic_DNA"/>
</dbReference>
<evidence type="ECO:0000313" key="3">
    <source>
        <dbReference type="Proteomes" id="UP001500325"/>
    </source>
</evidence>
<accession>A0ABP8WAF9</accession>
<protein>
    <recommendedName>
        <fullName evidence="1">Muconolactone isomerase domain-containing protein</fullName>
    </recommendedName>
</protein>
<gene>
    <name evidence="2" type="ORF">GCM10023215_21100</name>
</gene>